<keyword evidence="10" id="KW-1185">Reference proteome</keyword>
<comment type="caution">
    <text evidence="9">The sequence shown here is derived from an EMBL/GenBank/DDBJ whole genome shotgun (WGS) entry which is preliminary data.</text>
</comment>
<comment type="function">
    <text evidence="5 6">Associates with the EF-Tu.GDP complex and induces the exchange of GDP to GTP. It remains bound to the aminoacyl-tRNA.EF-Tu.GTP complex up to the GTP hydrolysis stage on the ribosome.</text>
</comment>
<evidence type="ECO:0000256" key="7">
    <source>
        <dbReference type="RuleBase" id="RU000643"/>
    </source>
</evidence>
<dbReference type="PANTHER" id="PTHR11741:SF0">
    <property type="entry name" value="ELONGATION FACTOR TS, MITOCHONDRIAL"/>
    <property type="match status" value="1"/>
</dbReference>
<evidence type="ECO:0000313" key="9">
    <source>
        <dbReference type="EMBL" id="MFC3097858.1"/>
    </source>
</evidence>
<feature type="region of interest" description="Involved in Mg(2+) ion dislocation from EF-Tu" evidence="5">
    <location>
        <begin position="79"/>
        <end position="82"/>
    </location>
</feature>
<proteinExistence type="inferred from homology"/>
<dbReference type="PROSITE" id="PS01126">
    <property type="entry name" value="EF_TS_1"/>
    <property type="match status" value="1"/>
</dbReference>
<dbReference type="InterPro" id="IPR001816">
    <property type="entry name" value="Transl_elong_EFTs/EF1B"/>
</dbReference>
<keyword evidence="4 5" id="KW-0648">Protein biosynthesis</keyword>
<dbReference type="Pfam" id="PF00889">
    <property type="entry name" value="EF_TS"/>
    <property type="match status" value="1"/>
</dbReference>
<evidence type="ECO:0000256" key="1">
    <source>
        <dbReference type="ARBA" id="ARBA00005532"/>
    </source>
</evidence>
<dbReference type="Gene3D" id="1.10.286.20">
    <property type="match status" value="1"/>
</dbReference>
<keyword evidence="3 5" id="KW-0251">Elongation factor</keyword>
<dbReference type="PROSITE" id="PS01127">
    <property type="entry name" value="EF_TS_2"/>
    <property type="match status" value="1"/>
</dbReference>
<evidence type="ECO:0000256" key="2">
    <source>
        <dbReference type="ARBA" id="ARBA00016956"/>
    </source>
</evidence>
<dbReference type="Gene3D" id="1.10.8.10">
    <property type="entry name" value="DNA helicase RuvA subunit, C-terminal domain"/>
    <property type="match status" value="1"/>
</dbReference>
<dbReference type="HAMAP" id="MF_00050">
    <property type="entry name" value="EF_Ts"/>
    <property type="match status" value="1"/>
</dbReference>
<dbReference type="InterPro" id="IPR014039">
    <property type="entry name" value="Transl_elong_EFTs/EF1B_dimer"/>
</dbReference>
<feature type="domain" description="Translation elongation factor EFTs/EF1B dimerisation" evidence="8">
    <location>
        <begin position="70"/>
        <end position="288"/>
    </location>
</feature>
<dbReference type="GO" id="GO:0003746">
    <property type="term" value="F:translation elongation factor activity"/>
    <property type="evidence" value="ECO:0007669"/>
    <property type="project" value="UniProtKB-KW"/>
</dbReference>
<keyword evidence="5" id="KW-0963">Cytoplasm</keyword>
<dbReference type="PANTHER" id="PTHR11741">
    <property type="entry name" value="ELONGATION FACTOR TS"/>
    <property type="match status" value="1"/>
</dbReference>
<dbReference type="NCBIfam" id="TIGR00116">
    <property type="entry name" value="tsf"/>
    <property type="match status" value="1"/>
</dbReference>
<evidence type="ECO:0000313" key="10">
    <source>
        <dbReference type="Proteomes" id="UP001595456"/>
    </source>
</evidence>
<evidence type="ECO:0000256" key="3">
    <source>
        <dbReference type="ARBA" id="ARBA00022768"/>
    </source>
</evidence>
<dbReference type="Proteomes" id="UP001595456">
    <property type="component" value="Unassembled WGS sequence"/>
</dbReference>
<dbReference type="EMBL" id="JBHRST010000010">
    <property type="protein sequence ID" value="MFC3097858.1"/>
    <property type="molecule type" value="Genomic_DNA"/>
</dbReference>
<dbReference type="RefSeq" id="WP_336926786.1">
    <property type="nucleotide sequence ID" value="NZ_JBANRO010000009.1"/>
</dbReference>
<dbReference type="CDD" id="cd14275">
    <property type="entry name" value="UBA_EF-Ts"/>
    <property type="match status" value="1"/>
</dbReference>
<protein>
    <recommendedName>
        <fullName evidence="2 5">Elongation factor Ts</fullName>
        <shortName evidence="5">EF-Ts</shortName>
    </recommendedName>
</protein>
<evidence type="ECO:0000256" key="5">
    <source>
        <dbReference type="HAMAP-Rule" id="MF_00050"/>
    </source>
</evidence>
<evidence type="ECO:0000259" key="8">
    <source>
        <dbReference type="Pfam" id="PF00889"/>
    </source>
</evidence>
<name>A0ABV7E7J0_9SPHN</name>
<gene>
    <name evidence="5 9" type="primary">tsf</name>
    <name evidence="9" type="ORF">ACFODU_08610</name>
</gene>
<dbReference type="InterPro" id="IPR009060">
    <property type="entry name" value="UBA-like_sf"/>
</dbReference>
<dbReference type="InterPro" id="IPR036402">
    <property type="entry name" value="EF-Ts_dimer_sf"/>
</dbReference>
<reference evidence="10" key="1">
    <citation type="journal article" date="2019" name="Int. J. Syst. Evol. Microbiol.">
        <title>The Global Catalogue of Microorganisms (GCM) 10K type strain sequencing project: providing services to taxonomists for standard genome sequencing and annotation.</title>
        <authorList>
            <consortium name="The Broad Institute Genomics Platform"/>
            <consortium name="The Broad Institute Genome Sequencing Center for Infectious Disease"/>
            <person name="Wu L."/>
            <person name="Ma J."/>
        </authorList>
    </citation>
    <scope>NUCLEOTIDE SEQUENCE [LARGE SCALE GENOMIC DNA]</scope>
    <source>
        <strain evidence="10">KCTC 52607</strain>
    </source>
</reference>
<comment type="similarity">
    <text evidence="1 5 6">Belongs to the EF-Ts family.</text>
</comment>
<dbReference type="SUPFAM" id="SSF54713">
    <property type="entry name" value="Elongation factor Ts (EF-Ts), dimerisation domain"/>
    <property type="match status" value="1"/>
</dbReference>
<dbReference type="InterPro" id="IPR018101">
    <property type="entry name" value="Transl_elong_Ts_CS"/>
</dbReference>
<dbReference type="SUPFAM" id="SSF46934">
    <property type="entry name" value="UBA-like"/>
    <property type="match status" value="1"/>
</dbReference>
<comment type="subcellular location">
    <subcellularLocation>
        <location evidence="5 7">Cytoplasm</location>
    </subcellularLocation>
</comment>
<evidence type="ECO:0000256" key="4">
    <source>
        <dbReference type="ARBA" id="ARBA00022917"/>
    </source>
</evidence>
<dbReference type="Gene3D" id="3.30.479.20">
    <property type="entry name" value="Elongation factor Ts, dimerisation domain"/>
    <property type="match status" value="2"/>
</dbReference>
<sequence length="307" mass="31907">MAFTAADVKKLREMTGAGMMDAKKALEETNGDIEAAVDALRAKGLAAVQKKSSRTAAEGLVGIAVTGTKGVAVEVNSETDFVAKNDQFQDFVRKTTEVALTLSADDVDALKAAAYPDGGTVADKLTNNVATIGENQQVRRMKSVSVANGLVVPYMHNAAAPNLGKIGVLVALESEAGADVLEPLGKQLAMHIAAAFPQALNAEGLDADVIARERKIAAEKAAETGKPAEVQAKMVEGAVAKYAKENALLSQVFVMDNKTPIAEVVAQAGKAAGTPIVLKDYVRFQLGEGIEKEVTDFAAEVAAAVKG</sequence>
<evidence type="ECO:0000256" key="6">
    <source>
        <dbReference type="RuleBase" id="RU000642"/>
    </source>
</evidence>
<accession>A0ABV7E7J0</accession>
<organism evidence="9 10">
    <name type="scientific">Alteraurantiacibacter palmitatis</name>
    <dbReference type="NCBI Taxonomy" id="2054628"/>
    <lineage>
        <taxon>Bacteria</taxon>
        <taxon>Pseudomonadati</taxon>
        <taxon>Pseudomonadota</taxon>
        <taxon>Alphaproteobacteria</taxon>
        <taxon>Sphingomonadales</taxon>
        <taxon>Erythrobacteraceae</taxon>
        <taxon>Alteraurantiacibacter</taxon>
    </lineage>
</organism>